<reference evidence="2" key="1">
    <citation type="submission" date="2018-12" db="EMBL/GenBank/DDBJ databases">
        <title>A new species of lactobacillus.</title>
        <authorList>
            <person name="Jian Y."/>
            <person name="Xin L."/>
            <person name="Hong Z.J."/>
            <person name="Ming L.Z."/>
            <person name="Hong X.Z."/>
        </authorList>
    </citation>
    <scope>NUCLEOTIDE SEQUENCE [LARGE SCALE GENOMIC DNA]</scope>
    <source>
        <strain evidence="2">HSLZ-75</strain>
    </source>
</reference>
<keyword evidence="2" id="KW-1185">Reference proteome</keyword>
<sequence length="256" mass="29861">MKHKSWLILSSILLLGLVGNTGLATTHVHARRVHRAHYSQITRCQRRPVVTKIPANIYPKDLLYYTENGQTGVTRNYFSNRHVNLAMSKRYIKSVVKNEYSAINSARKSIHERPLIQNQNLVKLAKWRAKQAERHFTHYNQKGQPLAWTDAVKMHWGSYLYNRWNIGENMFYVGKLSQVHTNNGLAGYYFKDPWALADDNVFDSLNNDAASQWSHGENIMMPRHRYIGIGTYYRKSTRVLYVLVEFSTKKPVIHKK</sequence>
<dbReference type="AlphaFoldDB" id="A0A4P6ZK90"/>
<dbReference type="EMBL" id="CP034726">
    <property type="protein sequence ID" value="QBP18084.1"/>
    <property type="molecule type" value="Genomic_DNA"/>
</dbReference>
<accession>A0A4P6ZK90</accession>
<evidence type="ECO:0000313" key="2">
    <source>
        <dbReference type="Proteomes" id="UP000294321"/>
    </source>
</evidence>
<gene>
    <name evidence="1" type="ORF">ELX58_02765</name>
</gene>
<name>A0A4P6ZK90_9LACO</name>
<dbReference type="KEGG" id="lji:ELX58_02765"/>
<dbReference type="SUPFAM" id="SSF55797">
    <property type="entry name" value="PR-1-like"/>
    <property type="match status" value="1"/>
</dbReference>
<organism evidence="1 2">
    <name type="scientific">Acetilactobacillus jinshanensis</name>
    <dbReference type="NCBI Taxonomy" id="1720083"/>
    <lineage>
        <taxon>Bacteria</taxon>
        <taxon>Bacillati</taxon>
        <taxon>Bacillota</taxon>
        <taxon>Bacilli</taxon>
        <taxon>Lactobacillales</taxon>
        <taxon>Lactobacillaceae</taxon>
        <taxon>Acetilactobacillus</taxon>
    </lineage>
</organism>
<dbReference type="OrthoDB" id="2291410at2"/>
<dbReference type="Gene3D" id="3.40.33.10">
    <property type="entry name" value="CAP"/>
    <property type="match status" value="1"/>
</dbReference>
<dbReference type="RefSeq" id="WP_133441641.1">
    <property type="nucleotide sequence ID" value="NZ_CP034726.1"/>
</dbReference>
<dbReference type="Proteomes" id="UP000294321">
    <property type="component" value="Chromosome"/>
</dbReference>
<dbReference type="InterPro" id="IPR035940">
    <property type="entry name" value="CAP_sf"/>
</dbReference>
<protein>
    <recommendedName>
        <fullName evidence="3">CAP domain-containing protein</fullName>
    </recommendedName>
</protein>
<proteinExistence type="predicted"/>
<evidence type="ECO:0008006" key="3">
    <source>
        <dbReference type="Google" id="ProtNLM"/>
    </source>
</evidence>
<evidence type="ECO:0000313" key="1">
    <source>
        <dbReference type="EMBL" id="QBP18084.1"/>
    </source>
</evidence>